<keyword evidence="3" id="KW-1185">Reference proteome</keyword>
<comment type="caution">
    <text evidence="2">The sequence shown here is derived from an EMBL/GenBank/DDBJ whole genome shotgun (WGS) entry which is preliminary data.</text>
</comment>
<accession>A0ABW8NJ95</accession>
<organism evidence="2 3">
    <name type="scientific">Oceanobacter antarcticus</name>
    <dbReference type="NCBI Taxonomy" id="3133425"/>
    <lineage>
        <taxon>Bacteria</taxon>
        <taxon>Pseudomonadati</taxon>
        <taxon>Pseudomonadota</taxon>
        <taxon>Gammaproteobacteria</taxon>
        <taxon>Oceanospirillales</taxon>
        <taxon>Oceanospirillaceae</taxon>
        <taxon>Oceanobacter</taxon>
    </lineage>
</organism>
<name>A0ABW8NJ95_9GAMM</name>
<gene>
    <name evidence="2" type="ORF">WG929_11540</name>
</gene>
<protein>
    <submittedName>
        <fullName evidence="2">Uncharacterized protein</fullName>
    </submittedName>
</protein>
<keyword evidence="1" id="KW-0472">Membrane</keyword>
<keyword evidence="1" id="KW-1133">Transmembrane helix</keyword>
<evidence type="ECO:0000313" key="2">
    <source>
        <dbReference type="EMBL" id="MFK4753044.1"/>
    </source>
</evidence>
<proteinExistence type="predicted"/>
<dbReference type="RefSeq" id="WP_369855966.1">
    <property type="nucleotide sequence ID" value="NZ_JBBKTX010000013.1"/>
</dbReference>
<feature type="transmembrane region" description="Helical" evidence="1">
    <location>
        <begin position="35"/>
        <end position="55"/>
    </location>
</feature>
<evidence type="ECO:0000256" key="1">
    <source>
        <dbReference type="SAM" id="Phobius"/>
    </source>
</evidence>
<reference evidence="2 3" key="1">
    <citation type="submission" date="2024-03" db="EMBL/GenBank/DDBJ databases">
        <title>High-quality draft genome sequence of Oceanobacter sp. wDCs-4.</title>
        <authorList>
            <person name="Dong C."/>
        </authorList>
    </citation>
    <scope>NUCLEOTIDE SEQUENCE [LARGE SCALE GENOMIC DNA]</scope>
    <source>
        <strain evidence="3">wDCs-4</strain>
    </source>
</reference>
<evidence type="ECO:0000313" key="3">
    <source>
        <dbReference type="Proteomes" id="UP001620597"/>
    </source>
</evidence>
<dbReference type="EMBL" id="JBBKTX010000013">
    <property type="protein sequence ID" value="MFK4753044.1"/>
    <property type="molecule type" value="Genomic_DNA"/>
</dbReference>
<keyword evidence="1" id="KW-0812">Transmembrane</keyword>
<dbReference type="Proteomes" id="UP001620597">
    <property type="component" value="Unassembled WGS sequence"/>
</dbReference>
<sequence length="67" mass="7275">MNKLQLVLKRTLFYPSFLMLSSGFFLLEFRGLSAIATAAGLALALHLAVNGYDVWKARQVGVSSVDG</sequence>